<dbReference type="InterPro" id="IPR016181">
    <property type="entry name" value="Acyl_CoA_acyltransferase"/>
</dbReference>
<dbReference type="SUPFAM" id="SSF55729">
    <property type="entry name" value="Acyl-CoA N-acyltransferases (Nat)"/>
    <property type="match status" value="1"/>
</dbReference>
<proteinExistence type="predicted"/>
<gene>
    <name evidence="2" type="ORF">HFP15_27870</name>
</gene>
<dbReference type="PANTHER" id="PTHR43792">
    <property type="entry name" value="GNAT FAMILY, PUTATIVE (AFU_ORTHOLOGUE AFUA_3G00765)-RELATED-RELATED"/>
    <property type="match status" value="1"/>
</dbReference>
<dbReference type="InterPro" id="IPR000182">
    <property type="entry name" value="GNAT_dom"/>
</dbReference>
<protein>
    <submittedName>
        <fullName evidence="2">GNAT family N-acetyltransferase</fullName>
    </submittedName>
</protein>
<dbReference type="Gene3D" id="3.40.630.30">
    <property type="match status" value="1"/>
</dbReference>
<dbReference type="Pfam" id="PF13302">
    <property type="entry name" value="Acetyltransf_3"/>
    <property type="match status" value="1"/>
</dbReference>
<comment type="caution">
    <text evidence="2">The sequence shown here is derived from an EMBL/GenBank/DDBJ whole genome shotgun (WGS) entry which is preliminary data.</text>
</comment>
<dbReference type="PROSITE" id="PS51186">
    <property type="entry name" value="GNAT"/>
    <property type="match status" value="1"/>
</dbReference>
<feature type="domain" description="N-acetyltransferase" evidence="1">
    <location>
        <begin position="7"/>
        <end position="171"/>
    </location>
</feature>
<dbReference type="PANTHER" id="PTHR43792:SF13">
    <property type="entry name" value="ACETYLTRANSFERASE"/>
    <property type="match status" value="1"/>
</dbReference>
<accession>A0ABX1JA93</accession>
<dbReference type="EMBL" id="JAAXLS010000026">
    <property type="protein sequence ID" value="NKQ56697.1"/>
    <property type="molecule type" value="Genomic_DNA"/>
</dbReference>
<dbReference type="CDD" id="cd04301">
    <property type="entry name" value="NAT_SF"/>
    <property type="match status" value="1"/>
</dbReference>
<organism evidence="2 3">
    <name type="scientific">Amycolatopsis acididurans</name>
    <dbReference type="NCBI Taxonomy" id="2724524"/>
    <lineage>
        <taxon>Bacteria</taxon>
        <taxon>Bacillati</taxon>
        <taxon>Actinomycetota</taxon>
        <taxon>Actinomycetes</taxon>
        <taxon>Pseudonocardiales</taxon>
        <taxon>Pseudonocardiaceae</taxon>
        <taxon>Amycolatopsis</taxon>
    </lineage>
</organism>
<keyword evidence="3" id="KW-1185">Reference proteome</keyword>
<evidence type="ECO:0000313" key="2">
    <source>
        <dbReference type="EMBL" id="NKQ56697.1"/>
    </source>
</evidence>
<sequence>MLRSPRLDLVELCPETLARIADRDRAWVEAKLGVEVPEPWLDVVPAEVNHKLVREDPAVAPWLSRGIVLREECRLVGEIGFHSRPDSLAVVEIGYEVLPEYQRRGIAREAAYALTDWAHATTEATVVYATIARTNRASIALVRSLGFRYDETYIDPVEGPLVFYESKLPLAR</sequence>
<dbReference type="RefSeq" id="WP_168519728.1">
    <property type="nucleotide sequence ID" value="NZ_JAAXLS010000026.1"/>
</dbReference>
<reference evidence="2 3" key="1">
    <citation type="submission" date="2020-04" db="EMBL/GenBank/DDBJ databases">
        <title>Novel species.</title>
        <authorList>
            <person name="Teo W.F.A."/>
            <person name="Lipun K."/>
            <person name="Srisuk N."/>
            <person name="Duangmal K."/>
        </authorList>
    </citation>
    <scope>NUCLEOTIDE SEQUENCE [LARGE SCALE GENOMIC DNA]</scope>
    <source>
        <strain evidence="2 3">K13G38</strain>
    </source>
</reference>
<name>A0ABX1JA93_9PSEU</name>
<dbReference type="Proteomes" id="UP000715441">
    <property type="component" value="Unassembled WGS sequence"/>
</dbReference>
<evidence type="ECO:0000313" key="3">
    <source>
        <dbReference type="Proteomes" id="UP000715441"/>
    </source>
</evidence>
<dbReference type="InterPro" id="IPR051531">
    <property type="entry name" value="N-acetyltransferase"/>
</dbReference>
<evidence type="ECO:0000259" key="1">
    <source>
        <dbReference type="PROSITE" id="PS51186"/>
    </source>
</evidence>